<dbReference type="PANTHER" id="PTHR16119:SF22">
    <property type="entry name" value="EAMA DOMAIN-CONTAINING PROTEIN"/>
    <property type="match status" value="1"/>
</dbReference>
<keyword evidence="3 6" id="KW-0812">Transmembrane</keyword>
<dbReference type="InterPro" id="IPR037185">
    <property type="entry name" value="EmrE-like"/>
</dbReference>
<dbReference type="SUPFAM" id="SSF103481">
    <property type="entry name" value="Multidrug resistance efflux transporter EmrE"/>
    <property type="match status" value="1"/>
</dbReference>
<keyword evidence="9" id="KW-1185">Reference proteome</keyword>
<evidence type="ECO:0000256" key="6">
    <source>
        <dbReference type="SAM" id="Phobius"/>
    </source>
</evidence>
<feature type="transmembrane region" description="Helical" evidence="6">
    <location>
        <begin position="6"/>
        <end position="25"/>
    </location>
</feature>
<evidence type="ECO:0000256" key="1">
    <source>
        <dbReference type="ARBA" id="ARBA00004141"/>
    </source>
</evidence>
<sequence>MPYLGYIAAIASAMFNGSFAAIFKFDAVADAELHPVLFQQYVCAGVFLSSWLTIPFLYLNPEVALDSDAPTTFSFSPLGLIAGALLTIALTFSFVAVQLVGLATAQGVWGGTAIIVSYVWGVLAFGDEVQNWYLSVTALFFLLLGVVGIACSQRIGEYFKVKIQLLHAENEDSLLSEHIDVQIDEADAQEHSIRGAKSTLLGMICSIVVGLSGGSVLAPMHYVTQECSGLVFAASFGIGCIVSSPVMCLLWFSTVDRHVPAFQLKKTLLPGLFSGLLWNISNIMSMVAIPRLGYSVAYPQLQCSLFVSGIWGIFVFKEIKGYAIVVFFSSGLILVAGAVLLALSKN</sequence>
<comment type="similarity">
    <text evidence="2">Belongs to the TMEM144 family.</text>
</comment>
<name>A0AAE0BNW4_9CHLO</name>
<evidence type="ECO:0000256" key="5">
    <source>
        <dbReference type="ARBA" id="ARBA00023136"/>
    </source>
</evidence>
<reference evidence="7" key="2">
    <citation type="submission" date="2023-06" db="EMBL/GenBank/DDBJ databases">
        <title>Long-read-based genome assembly of the green algal bacterivore Cymbomonas tetramitiformis.</title>
        <authorList>
            <person name="Gyaltshen Y."/>
            <person name="Rozenberg A."/>
            <person name="Paasch A."/>
            <person name="Burns J.A."/>
            <person name="Warring S."/>
            <person name="Larson R."/>
            <person name="Maurer-Alcala X."/>
            <person name="Dacks J."/>
            <person name="Kim E."/>
        </authorList>
    </citation>
    <scope>NUCLEOTIDE SEQUENCE</scope>
    <source>
        <strain evidence="7">PLY_AMNH</strain>
    </source>
</reference>
<organism evidence="7 9">
    <name type="scientific">Cymbomonas tetramitiformis</name>
    <dbReference type="NCBI Taxonomy" id="36881"/>
    <lineage>
        <taxon>Eukaryota</taxon>
        <taxon>Viridiplantae</taxon>
        <taxon>Chlorophyta</taxon>
        <taxon>Pyramimonadophyceae</taxon>
        <taxon>Pyramimonadales</taxon>
        <taxon>Pyramimonadaceae</taxon>
        <taxon>Cymbomonas</taxon>
    </lineage>
</organism>
<dbReference type="GO" id="GO:0015144">
    <property type="term" value="F:carbohydrate transmembrane transporter activity"/>
    <property type="evidence" value="ECO:0007669"/>
    <property type="project" value="InterPro"/>
</dbReference>
<feature type="transmembrane region" description="Helical" evidence="6">
    <location>
        <begin position="267"/>
        <end position="290"/>
    </location>
</feature>
<evidence type="ECO:0000313" key="7">
    <source>
        <dbReference type="EMBL" id="KAK3239370.1"/>
    </source>
</evidence>
<keyword evidence="5 6" id="KW-0472">Membrane</keyword>
<feature type="transmembrane region" description="Helical" evidence="6">
    <location>
        <begin position="296"/>
        <end position="316"/>
    </location>
</feature>
<comment type="subcellular location">
    <subcellularLocation>
        <location evidence="1">Membrane</location>
        <topology evidence="1">Multi-pass membrane protein</topology>
    </subcellularLocation>
</comment>
<dbReference type="EMBL" id="LGRX02033938">
    <property type="protein sequence ID" value="KAK3239370.1"/>
    <property type="molecule type" value="Genomic_DNA"/>
</dbReference>
<feature type="transmembrane region" description="Helical" evidence="6">
    <location>
        <begin position="230"/>
        <end position="255"/>
    </location>
</feature>
<keyword evidence="4 6" id="KW-1133">Transmembrane helix</keyword>
<reference evidence="7 9" key="1">
    <citation type="journal article" date="2015" name="Genome Biol. Evol.">
        <title>Comparative Genomics of a Bacterivorous Green Alga Reveals Evolutionary Causalities and Consequences of Phago-Mixotrophic Mode of Nutrition.</title>
        <authorList>
            <person name="Burns J.A."/>
            <person name="Paasch A."/>
            <person name="Narechania A."/>
            <person name="Kim E."/>
        </authorList>
    </citation>
    <scope>NUCLEOTIDE SEQUENCE [LARGE SCALE GENOMIC DNA]</scope>
    <source>
        <strain evidence="7">PLY_AMNH</strain>
    </source>
</reference>
<feature type="transmembrane region" description="Helical" evidence="6">
    <location>
        <begin position="132"/>
        <end position="152"/>
    </location>
</feature>
<comment type="caution">
    <text evidence="7">The sequence shown here is derived from an EMBL/GenBank/DDBJ whole genome shotgun (WGS) entry which is preliminary data.</text>
</comment>
<dbReference type="GO" id="GO:0016020">
    <property type="term" value="C:membrane"/>
    <property type="evidence" value="ECO:0007669"/>
    <property type="project" value="UniProtKB-SubCell"/>
</dbReference>
<gene>
    <name evidence="8" type="ORF">CYMTET_25066</name>
    <name evidence="7" type="ORF">CYMTET_50698</name>
</gene>
<proteinExistence type="inferred from homology"/>
<protein>
    <submittedName>
        <fullName evidence="7">Uncharacterized protein</fullName>
    </submittedName>
</protein>
<dbReference type="EMBL" id="LGRX02013247">
    <property type="protein sequence ID" value="KAK3266301.1"/>
    <property type="molecule type" value="Genomic_DNA"/>
</dbReference>
<feature type="transmembrane region" description="Helical" evidence="6">
    <location>
        <begin position="78"/>
        <end position="100"/>
    </location>
</feature>
<dbReference type="Proteomes" id="UP001190700">
    <property type="component" value="Unassembled WGS sequence"/>
</dbReference>
<feature type="transmembrane region" description="Helical" evidence="6">
    <location>
        <begin position="107"/>
        <end position="126"/>
    </location>
</feature>
<feature type="transmembrane region" description="Helical" evidence="6">
    <location>
        <begin position="37"/>
        <end position="58"/>
    </location>
</feature>
<feature type="transmembrane region" description="Helical" evidence="6">
    <location>
        <begin position="200"/>
        <end position="218"/>
    </location>
</feature>
<dbReference type="PANTHER" id="PTHR16119">
    <property type="entry name" value="TRANSMEMBRANE PROTEIN 144"/>
    <property type="match status" value="1"/>
</dbReference>
<dbReference type="InterPro" id="IPR010651">
    <property type="entry name" value="Sugar_transport"/>
</dbReference>
<evidence type="ECO:0000313" key="8">
    <source>
        <dbReference type="EMBL" id="KAK3266301.1"/>
    </source>
</evidence>
<evidence type="ECO:0000256" key="3">
    <source>
        <dbReference type="ARBA" id="ARBA00022692"/>
    </source>
</evidence>
<evidence type="ECO:0000256" key="2">
    <source>
        <dbReference type="ARBA" id="ARBA00005731"/>
    </source>
</evidence>
<dbReference type="Pfam" id="PF07857">
    <property type="entry name" value="TMEM144"/>
    <property type="match status" value="1"/>
</dbReference>
<dbReference type="AlphaFoldDB" id="A0AAE0BNW4"/>
<dbReference type="InterPro" id="IPR012435">
    <property type="entry name" value="TMEM144"/>
</dbReference>
<evidence type="ECO:0000313" key="9">
    <source>
        <dbReference type="Proteomes" id="UP001190700"/>
    </source>
</evidence>
<evidence type="ECO:0000256" key="4">
    <source>
        <dbReference type="ARBA" id="ARBA00022989"/>
    </source>
</evidence>
<feature type="transmembrane region" description="Helical" evidence="6">
    <location>
        <begin position="323"/>
        <end position="343"/>
    </location>
</feature>
<accession>A0AAE0BNW4</accession>